<evidence type="ECO:0000313" key="3">
    <source>
        <dbReference type="Proteomes" id="UP000799778"/>
    </source>
</evidence>
<reference evidence="2" key="1">
    <citation type="journal article" date="2020" name="Stud. Mycol.">
        <title>101 Dothideomycetes genomes: a test case for predicting lifestyles and emergence of pathogens.</title>
        <authorList>
            <person name="Haridas S."/>
            <person name="Albert R."/>
            <person name="Binder M."/>
            <person name="Bloem J."/>
            <person name="Labutti K."/>
            <person name="Salamov A."/>
            <person name="Andreopoulos B."/>
            <person name="Baker S."/>
            <person name="Barry K."/>
            <person name="Bills G."/>
            <person name="Bluhm B."/>
            <person name="Cannon C."/>
            <person name="Castanera R."/>
            <person name="Culley D."/>
            <person name="Daum C."/>
            <person name="Ezra D."/>
            <person name="Gonzalez J."/>
            <person name="Henrissat B."/>
            <person name="Kuo A."/>
            <person name="Liang C."/>
            <person name="Lipzen A."/>
            <person name="Lutzoni F."/>
            <person name="Magnuson J."/>
            <person name="Mondo S."/>
            <person name="Nolan M."/>
            <person name="Ohm R."/>
            <person name="Pangilinan J."/>
            <person name="Park H.-J."/>
            <person name="Ramirez L."/>
            <person name="Alfaro M."/>
            <person name="Sun H."/>
            <person name="Tritt A."/>
            <person name="Yoshinaga Y."/>
            <person name="Zwiers L.-H."/>
            <person name="Turgeon B."/>
            <person name="Goodwin S."/>
            <person name="Spatafora J."/>
            <person name="Crous P."/>
            <person name="Grigoriev I."/>
        </authorList>
    </citation>
    <scope>NUCLEOTIDE SEQUENCE</scope>
    <source>
        <strain evidence="2">CBS 175.79</strain>
    </source>
</reference>
<evidence type="ECO:0000313" key="2">
    <source>
        <dbReference type="EMBL" id="KAF2013387.1"/>
    </source>
</evidence>
<dbReference type="Proteomes" id="UP000799778">
    <property type="component" value="Unassembled WGS sequence"/>
</dbReference>
<protein>
    <submittedName>
        <fullName evidence="2">Uncharacterized protein</fullName>
    </submittedName>
</protein>
<organism evidence="2 3">
    <name type="scientific">Aaosphaeria arxii CBS 175.79</name>
    <dbReference type="NCBI Taxonomy" id="1450172"/>
    <lineage>
        <taxon>Eukaryota</taxon>
        <taxon>Fungi</taxon>
        <taxon>Dikarya</taxon>
        <taxon>Ascomycota</taxon>
        <taxon>Pezizomycotina</taxon>
        <taxon>Dothideomycetes</taxon>
        <taxon>Pleosporomycetidae</taxon>
        <taxon>Pleosporales</taxon>
        <taxon>Pleosporales incertae sedis</taxon>
        <taxon>Aaosphaeria</taxon>
    </lineage>
</organism>
<dbReference type="AlphaFoldDB" id="A0A6A5XKQ3"/>
<evidence type="ECO:0000256" key="1">
    <source>
        <dbReference type="SAM" id="MobiDB-lite"/>
    </source>
</evidence>
<accession>A0A6A5XKQ3</accession>
<feature type="compositionally biased region" description="Basic and acidic residues" evidence="1">
    <location>
        <begin position="10"/>
        <end position="23"/>
    </location>
</feature>
<feature type="compositionally biased region" description="Pro residues" evidence="1">
    <location>
        <begin position="27"/>
        <end position="38"/>
    </location>
</feature>
<sequence>MFWAASLPQKSERDYGEGRRGEHASPMPSPPPLPPFRPSPFSTRPAGPGDEEKPKVEPQCGGSAVGERGPMGPGVCFSPYLPFSPYSSPQPAGERAEKRSVSRYEKQKLIREMRRSRSDRKRRHYGVWRCLLPLPLFSLFDTKSVYRCGHEEKRILIFRMRRSGTYRKKFS</sequence>
<dbReference type="RefSeq" id="XP_033381726.1">
    <property type="nucleotide sequence ID" value="XM_033522241.1"/>
</dbReference>
<gene>
    <name evidence="2" type="ORF">BU24DRAFT_236684</name>
</gene>
<dbReference type="EMBL" id="ML978071">
    <property type="protein sequence ID" value="KAF2013387.1"/>
    <property type="molecule type" value="Genomic_DNA"/>
</dbReference>
<name>A0A6A5XKQ3_9PLEO</name>
<feature type="region of interest" description="Disordered" evidence="1">
    <location>
        <begin position="1"/>
        <end position="71"/>
    </location>
</feature>
<keyword evidence="3" id="KW-1185">Reference proteome</keyword>
<dbReference type="GeneID" id="54279638"/>
<proteinExistence type="predicted"/>